<keyword evidence="3" id="KW-0378">Hydrolase</keyword>
<dbReference type="GO" id="GO:0046872">
    <property type="term" value="F:metal ion binding"/>
    <property type="evidence" value="ECO:0007669"/>
    <property type="project" value="UniProtKB-KW"/>
</dbReference>
<dbReference type="InterPro" id="IPR003785">
    <property type="entry name" value="Creatininase/forma_Hydrolase"/>
</dbReference>
<evidence type="ECO:0000313" key="5">
    <source>
        <dbReference type="EMBL" id="HGI43261.1"/>
    </source>
</evidence>
<reference evidence="5" key="1">
    <citation type="journal article" date="2020" name="mSystems">
        <title>Genome- and Community-Level Interaction Insights into Carbon Utilization and Element Cycling Functions of Hydrothermarchaeota in Hydrothermal Sediment.</title>
        <authorList>
            <person name="Zhou Z."/>
            <person name="Liu Y."/>
            <person name="Xu W."/>
            <person name="Pan J."/>
            <person name="Luo Z.H."/>
            <person name="Li M."/>
        </authorList>
    </citation>
    <scope>NUCLEOTIDE SEQUENCE [LARGE SCALE GENOMIC DNA]</scope>
    <source>
        <strain evidence="5">SpSt-735</strain>
    </source>
</reference>
<dbReference type="InterPro" id="IPR024087">
    <property type="entry name" value="Creatininase-like_sf"/>
</dbReference>
<organism evidence="5">
    <name type="scientific">Thermofilum pendens</name>
    <dbReference type="NCBI Taxonomy" id="2269"/>
    <lineage>
        <taxon>Archaea</taxon>
        <taxon>Thermoproteota</taxon>
        <taxon>Thermoprotei</taxon>
        <taxon>Thermofilales</taxon>
        <taxon>Thermofilaceae</taxon>
        <taxon>Thermofilum</taxon>
    </lineage>
</organism>
<dbReference type="EMBL" id="DTFI01000072">
    <property type="protein sequence ID" value="HGI43261.1"/>
    <property type="molecule type" value="Genomic_DNA"/>
</dbReference>
<dbReference type="Pfam" id="PF02633">
    <property type="entry name" value="Creatininase"/>
    <property type="match status" value="1"/>
</dbReference>
<gene>
    <name evidence="5" type="ORF">ENV17_02590</name>
</gene>
<dbReference type="GO" id="GO:0009231">
    <property type="term" value="P:riboflavin biosynthetic process"/>
    <property type="evidence" value="ECO:0007669"/>
    <property type="project" value="TreeGrafter"/>
</dbReference>
<evidence type="ECO:0000256" key="1">
    <source>
        <dbReference type="ARBA" id="ARBA00001947"/>
    </source>
</evidence>
<keyword evidence="4" id="KW-0862">Zinc</keyword>
<comment type="cofactor">
    <cofactor evidence="1">
        <name>Zn(2+)</name>
        <dbReference type="ChEBI" id="CHEBI:29105"/>
    </cofactor>
</comment>
<dbReference type="SUPFAM" id="SSF102215">
    <property type="entry name" value="Creatininase"/>
    <property type="match status" value="1"/>
</dbReference>
<dbReference type="PANTHER" id="PTHR35005:SF1">
    <property type="entry name" value="2-AMINO-5-FORMYLAMINO-6-RIBOSYLAMINOPYRIMIDIN-4(3H)-ONE 5'-MONOPHOSPHATE DEFORMYLASE"/>
    <property type="match status" value="1"/>
</dbReference>
<evidence type="ECO:0000256" key="3">
    <source>
        <dbReference type="ARBA" id="ARBA00022801"/>
    </source>
</evidence>
<sequence>MSEVKLDEMSWQEAKEYFSRSDTVLLPIGSVEQHGPQNPLGTDYMIAYRLALEASRRTGVAVLPPVPFGVSEHHSRFPGTIWVSEDTLKNYVLDVVRALASHGVKKVIVVNGHGGNLNALRAAALAARREGVLVVVYQWWALPELRSIFSEEELGHAASVETSVNLHLHPHLVKMGKAVDEKPAKLPTDGLGYYPERTDDRVRSGVFGVSTTASREKGERAFQAALEALVKLVETVKSLELRP</sequence>
<dbReference type="Gene3D" id="3.40.50.10310">
    <property type="entry name" value="Creatininase"/>
    <property type="match status" value="1"/>
</dbReference>
<dbReference type="PANTHER" id="PTHR35005">
    <property type="entry name" value="3-DEHYDRO-SCYLLO-INOSOSE HYDROLASE"/>
    <property type="match status" value="1"/>
</dbReference>
<dbReference type="GO" id="GO:0016811">
    <property type="term" value="F:hydrolase activity, acting on carbon-nitrogen (but not peptide) bonds, in linear amides"/>
    <property type="evidence" value="ECO:0007669"/>
    <property type="project" value="TreeGrafter"/>
</dbReference>
<dbReference type="AlphaFoldDB" id="A0A7C4B924"/>
<evidence type="ECO:0000256" key="4">
    <source>
        <dbReference type="ARBA" id="ARBA00022833"/>
    </source>
</evidence>
<proteinExistence type="predicted"/>
<evidence type="ECO:0000256" key="2">
    <source>
        <dbReference type="ARBA" id="ARBA00022723"/>
    </source>
</evidence>
<protein>
    <submittedName>
        <fullName evidence="5">Creatininase family protein</fullName>
    </submittedName>
</protein>
<name>A0A7C4B924_THEPE</name>
<accession>A0A7C4B924</accession>
<comment type="caution">
    <text evidence="5">The sequence shown here is derived from an EMBL/GenBank/DDBJ whole genome shotgun (WGS) entry which is preliminary data.</text>
</comment>
<keyword evidence="2" id="KW-0479">Metal-binding</keyword>